<evidence type="ECO:0000313" key="5">
    <source>
        <dbReference type="Proteomes" id="UP000001593"/>
    </source>
</evidence>
<dbReference type="EMBL" id="DS469550">
    <property type="protein sequence ID" value="EDO43848.1"/>
    <property type="molecule type" value="Genomic_DNA"/>
</dbReference>
<organism evidence="4 5">
    <name type="scientific">Nematostella vectensis</name>
    <name type="common">Starlet sea anemone</name>
    <dbReference type="NCBI Taxonomy" id="45351"/>
    <lineage>
        <taxon>Eukaryota</taxon>
        <taxon>Metazoa</taxon>
        <taxon>Cnidaria</taxon>
        <taxon>Anthozoa</taxon>
        <taxon>Hexacorallia</taxon>
        <taxon>Actiniaria</taxon>
        <taxon>Edwardsiidae</taxon>
        <taxon>Nematostella</taxon>
    </lineage>
</organism>
<evidence type="ECO:0000259" key="3">
    <source>
        <dbReference type="PROSITE" id="PS50184"/>
    </source>
</evidence>
<dbReference type="PROSITE" id="PS01208">
    <property type="entry name" value="VWFC_1"/>
    <property type="match status" value="1"/>
</dbReference>
<dbReference type="Pfam" id="PF00093">
    <property type="entry name" value="VWC"/>
    <property type="match status" value="2"/>
</dbReference>
<feature type="region of interest" description="Disordered" evidence="1">
    <location>
        <begin position="318"/>
        <end position="361"/>
    </location>
</feature>
<dbReference type="InParanoid" id="A7RXH8"/>
<accession>A7RXH8</accession>
<reference evidence="4" key="1">
    <citation type="journal article" date="2007" name="Science">
        <title>Sea anemone genome reveals ancestral eumetazoan gene repertoire and genomic organization.</title>
        <authorList>
            <person name="Putnam N.H."/>
            <person name="Srivastava M."/>
            <person name="Hellsten U."/>
            <person name="Dirks B."/>
            <person name="Chapman J."/>
            <person name="Salamov A."/>
            <person name="Terry A."/>
            <person name="Shapiro H."/>
            <person name="Lindquist E."/>
            <person name="Kapitonov V.V."/>
            <person name="Jurka J."/>
            <person name="Genikhovich G."/>
            <person name="Grigoriev I.V."/>
            <person name="Lucas S.M."/>
            <person name="Steele R.E."/>
            <person name="Finnerty J.R."/>
            <person name="Technau U."/>
            <person name="Martindale M.Q."/>
            <person name="Rokhsar D.S."/>
        </authorList>
    </citation>
    <scope>NUCLEOTIDE SEQUENCE [LARGE SCALE GENOMIC DNA]</scope>
    <source>
        <strain evidence="4">CH2 x CH6</strain>
    </source>
</reference>
<keyword evidence="2" id="KW-1133">Transmembrane helix</keyword>
<dbReference type="Gene3D" id="6.20.200.20">
    <property type="match status" value="1"/>
</dbReference>
<keyword evidence="2" id="KW-0472">Membrane</keyword>
<feature type="transmembrane region" description="Helical" evidence="2">
    <location>
        <begin position="12"/>
        <end position="33"/>
    </location>
</feature>
<dbReference type="PANTHER" id="PTHR46439:SF1">
    <property type="entry name" value="CYSTEINE-RICH MOTOR NEURON 1 PROTEIN"/>
    <property type="match status" value="1"/>
</dbReference>
<dbReference type="InterPro" id="IPR001007">
    <property type="entry name" value="VWF_dom"/>
</dbReference>
<dbReference type="InterPro" id="IPR052624">
    <property type="entry name" value="CRIM1"/>
</dbReference>
<feature type="domain" description="VWFC" evidence="3">
    <location>
        <begin position="147"/>
        <end position="215"/>
    </location>
</feature>
<dbReference type="PhylomeDB" id="A7RXH8"/>
<proteinExistence type="predicted"/>
<dbReference type="SMART" id="SM00214">
    <property type="entry name" value="VWC"/>
    <property type="match status" value="2"/>
</dbReference>
<evidence type="ECO:0000313" key="4">
    <source>
        <dbReference type="EMBL" id="EDO43848.1"/>
    </source>
</evidence>
<protein>
    <recommendedName>
        <fullName evidence="3">VWFC domain-containing protein</fullName>
    </recommendedName>
</protein>
<keyword evidence="5" id="KW-1185">Reference proteome</keyword>
<evidence type="ECO:0000256" key="2">
    <source>
        <dbReference type="SAM" id="Phobius"/>
    </source>
</evidence>
<dbReference type="AlphaFoldDB" id="A7RXH8"/>
<sequence length="393" mass="43738">MANVKPTTGWSSLFILLSINYPIKAQLLFFVFLQHSMEIVDKEGNRVVSLGCYRDIEKSRAMGIEPYFNAREKIIWKTWPDLSYIVKICMEEALARNITIFGIQNYGECWGSADSAPDSYSKYGASGECINGVGQDFTNQVYSIVPASCELGGKKYPDKSQFYVPQNPVNQRHPGCDVCTCKRGRSDCKQIHCDLFFPCDNLLPASPNECCPKCECSHRGQKYANGKSWTNKPNEDTCFQCRCIKGFAQCTRTECSRDCPNPEPIPGQCCPICSKHAKKLSANSHTGKQAKKLSANSHIGKHAKKLSANSHIGKHAKKLSANSHTGKHAKKLSANSHIGKHAKKLSANSHTGKHAKKLSANSHTDWRKTCMILMDLFAIHRARLYNKGLIGNF</sequence>
<dbReference type="Proteomes" id="UP000001593">
    <property type="component" value="Unassembled WGS sequence"/>
</dbReference>
<gene>
    <name evidence="4" type="ORF">NEMVEDRAFT_v1g203613</name>
</gene>
<dbReference type="PANTHER" id="PTHR46439">
    <property type="entry name" value="CYSTEINE-RICH MOTOR NEURON 1 PROTEIN"/>
    <property type="match status" value="1"/>
</dbReference>
<dbReference type="SUPFAM" id="SSF57603">
    <property type="entry name" value="FnI-like domain"/>
    <property type="match status" value="2"/>
</dbReference>
<dbReference type="OMA" id="SHIGKHA"/>
<name>A7RXH8_NEMVE</name>
<dbReference type="PROSITE" id="PS50184">
    <property type="entry name" value="VWFC_2"/>
    <property type="match status" value="2"/>
</dbReference>
<keyword evidence="2" id="KW-0812">Transmembrane</keyword>
<dbReference type="HOGENOM" id="CLU_702675_0_0_1"/>
<feature type="domain" description="VWFC" evidence="3">
    <location>
        <begin position="216"/>
        <end position="274"/>
    </location>
</feature>
<evidence type="ECO:0000256" key="1">
    <source>
        <dbReference type="SAM" id="MobiDB-lite"/>
    </source>
</evidence>